<accession>A0A1H9T7Q3</accession>
<organism evidence="2 3">
    <name type="scientific">Salipaludibacillus aurantiacus</name>
    <dbReference type="NCBI Taxonomy" id="1601833"/>
    <lineage>
        <taxon>Bacteria</taxon>
        <taxon>Bacillati</taxon>
        <taxon>Bacillota</taxon>
        <taxon>Bacilli</taxon>
        <taxon>Bacillales</taxon>
        <taxon>Bacillaceae</taxon>
    </lineage>
</organism>
<dbReference type="STRING" id="1601833.SAMN05518684_105170"/>
<proteinExistence type="predicted"/>
<keyword evidence="1" id="KW-1133">Transmembrane helix</keyword>
<gene>
    <name evidence="2" type="ORF">SAMN05518684_105170</name>
</gene>
<evidence type="ECO:0000256" key="1">
    <source>
        <dbReference type="SAM" id="Phobius"/>
    </source>
</evidence>
<sequence>MSQVSYYYGMCCRYKGRKVRITDVAGKEYRGRIVNVDSKYVYLEQDRGFGGFGYGYYRPYPGYYYPVVPVALAAIGGFFLGAAFVW</sequence>
<evidence type="ECO:0000313" key="3">
    <source>
        <dbReference type="Proteomes" id="UP000198571"/>
    </source>
</evidence>
<dbReference type="AlphaFoldDB" id="A0A1H9T7Q3"/>
<reference evidence="3" key="1">
    <citation type="submission" date="2016-10" db="EMBL/GenBank/DDBJ databases">
        <authorList>
            <person name="Varghese N."/>
            <person name="Submissions S."/>
        </authorList>
    </citation>
    <scope>NUCLEOTIDE SEQUENCE [LARGE SCALE GENOMIC DNA]</scope>
    <source>
        <strain evidence="3">S9</strain>
    </source>
</reference>
<feature type="transmembrane region" description="Helical" evidence="1">
    <location>
        <begin position="63"/>
        <end position="85"/>
    </location>
</feature>
<name>A0A1H9T7Q3_9BACI</name>
<keyword evidence="1" id="KW-0812">Transmembrane</keyword>
<evidence type="ECO:0000313" key="2">
    <source>
        <dbReference type="EMBL" id="SER93300.1"/>
    </source>
</evidence>
<dbReference type="RefSeq" id="WP_245733001.1">
    <property type="nucleotide sequence ID" value="NZ_FOGT01000005.1"/>
</dbReference>
<keyword evidence="3" id="KW-1185">Reference proteome</keyword>
<keyword evidence="1" id="KW-0472">Membrane</keyword>
<dbReference type="EMBL" id="FOGT01000005">
    <property type="protein sequence ID" value="SER93300.1"/>
    <property type="molecule type" value="Genomic_DNA"/>
</dbReference>
<dbReference type="Proteomes" id="UP000198571">
    <property type="component" value="Unassembled WGS sequence"/>
</dbReference>
<protein>
    <submittedName>
        <fullName evidence="2">Uncharacterized protein</fullName>
    </submittedName>
</protein>